<name>A0A369VYA8_9SPHN</name>
<dbReference type="InterPro" id="IPR013249">
    <property type="entry name" value="RNA_pol_sigma70_r4_t2"/>
</dbReference>
<dbReference type="Gene3D" id="1.10.10.10">
    <property type="entry name" value="Winged helix-like DNA-binding domain superfamily/Winged helix DNA-binding domain"/>
    <property type="match status" value="1"/>
</dbReference>
<evidence type="ECO:0000259" key="7">
    <source>
        <dbReference type="Pfam" id="PF08281"/>
    </source>
</evidence>
<dbReference type="SUPFAM" id="SSF88946">
    <property type="entry name" value="Sigma2 domain of RNA polymerase sigma factors"/>
    <property type="match status" value="1"/>
</dbReference>
<feature type="region of interest" description="Disordered" evidence="5">
    <location>
        <begin position="202"/>
        <end position="226"/>
    </location>
</feature>
<dbReference type="InterPro" id="IPR039425">
    <property type="entry name" value="RNA_pol_sigma-70-like"/>
</dbReference>
<accession>A0A369VYA8</accession>
<dbReference type="GO" id="GO:0016987">
    <property type="term" value="F:sigma factor activity"/>
    <property type="evidence" value="ECO:0007669"/>
    <property type="project" value="UniProtKB-KW"/>
</dbReference>
<dbReference type="InterPro" id="IPR013325">
    <property type="entry name" value="RNA_pol_sigma_r2"/>
</dbReference>
<sequence>MIPVPSLDMPPPLPAGRQSDEMRPARRAGRTTAQSPSASDDADRSFEQALIALAPRLLSAARRWTRDGTGADDLVQDTLLRAWRARDRFEAGTNLHGWLLTILRNLYFSHVRRQRHVGTWSDDLERSLSTGEEQSATIELKQTLALVKQLPREQQDALNLVAVEHLSYEHASARSGIPVGTIKSRVTRARLALIGMIEAETPPPSAVQDAPASCPPPSAKRPAAEAANDVQRASGIARWRAAKAAGKTLMIG</sequence>
<gene>
    <name evidence="8" type="ORF">DVW87_12810</name>
</gene>
<dbReference type="PANTHER" id="PTHR43133:SF25">
    <property type="entry name" value="RNA POLYMERASE SIGMA FACTOR RFAY-RELATED"/>
    <property type="match status" value="1"/>
</dbReference>
<dbReference type="OrthoDB" id="9797134at2"/>
<dbReference type="GO" id="GO:0006352">
    <property type="term" value="P:DNA-templated transcription initiation"/>
    <property type="evidence" value="ECO:0007669"/>
    <property type="project" value="InterPro"/>
</dbReference>
<dbReference type="InterPro" id="IPR014284">
    <property type="entry name" value="RNA_pol_sigma-70_dom"/>
</dbReference>
<proteinExistence type="inferred from homology"/>
<dbReference type="NCBIfam" id="TIGR02937">
    <property type="entry name" value="sigma70-ECF"/>
    <property type="match status" value="1"/>
</dbReference>
<keyword evidence="9" id="KW-1185">Reference proteome</keyword>
<reference evidence="8 9" key="1">
    <citation type="submission" date="2018-07" db="EMBL/GenBank/DDBJ databases">
        <title>a novel species of Sphingomonas isolated from the rhizosphere soil of Araceae plant.</title>
        <authorList>
            <person name="Zhiyong W."/>
            <person name="Qinglan Z."/>
            <person name="Zhiwei F."/>
            <person name="Ding X."/>
            <person name="Gejiao W."/>
            <person name="Shixue Z."/>
        </authorList>
    </citation>
    <scope>NUCLEOTIDE SEQUENCE [LARGE SCALE GENOMIC DNA]</scope>
    <source>
        <strain evidence="8 9">WZY 27</strain>
    </source>
</reference>
<protein>
    <submittedName>
        <fullName evidence="8">RNA polymerase sigma factor</fullName>
    </submittedName>
</protein>
<dbReference type="GO" id="GO:0003677">
    <property type="term" value="F:DNA binding"/>
    <property type="evidence" value="ECO:0007669"/>
    <property type="project" value="InterPro"/>
</dbReference>
<keyword evidence="4" id="KW-0804">Transcription</keyword>
<comment type="caution">
    <text evidence="8">The sequence shown here is derived from an EMBL/GenBank/DDBJ whole genome shotgun (WGS) entry which is preliminary data.</text>
</comment>
<dbReference type="Pfam" id="PF04542">
    <property type="entry name" value="Sigma70_r2"/>
    <property type="match status" value="1"/>
</dbReference>
<dbReference type="Proteomes" id="UP000253918">
    <property type="component" value="Unassembled WGS sequence"/>
</dbReference>
<evidence type="ECO:0000256" key="5">
    <source>
        <dbReference type="SAM" id="MobiDB-lite"/>
    </source>
</evidence>
<dbReference type="Gene3D" id="1.10.1740.10">
    <property type="match status" value="1"/>
</dbReference>
<feature type="domain" description="RNA polymerase sigma factor 70 region 4 type 2" evidence="7">
    <location>
        <begin position="143"/>
        <end position="193"/>
    </location>
</feature>
<dbReference type="Pfam" id="PF08281">
    <property type="entry name" value="Sigma70_r4_2"/>
    <property type="match status" value="1"/>
</dbReference>
<dbReference type="PANTHER" id="PTHR43133">
    <property type="entry name" value="RNA POLYMERASE ECF-TYPE SIGMA FACTO"/>
    <property type="match status" value="1"/>
</dbReference>
<evidence type="ECO:0000256" key="3">
    <source>
        <dbReference type="ARBA" id="ARBA00023082"/>
    </source>
</evidence>
<evidence type="ECO:0000256" key="1">
    <source>
        <dbReference type="ARBA" id="ARBA00010641"/>
    </source>
</evidence>
<keyword evidence="2" id="KW-0805">Transcription regulation</keyword>
<evidence type="ECO:0000256" key="4">
    <source>
        <dbReference type="ARBA" id="ARBA00023163"/>
    </source>
</evidence>
<dbReference type="InterPro" id="IPR036388">
    <property type="entry name" value="WH-like_DNA-bd_sf"/>
</dbReference>
<feature type="region of interest" description="Disordered" evidence="5">
    <location>
        <begin position="1"/>
        <end position="42"/>
    </location>
</feature>
<dbReference type="AlphaFoldDB" id="A0A369VYA8"/>
<evidence type="ECO:0000313" key="8">
    <source>
        <dbReference type="EMBL" id="RDE06042.1"/>
    </source>
</evidence>
<dbReference type="InterPro" id="IPR007627">
    <property type="entry name" value="RNA_pol_sigma70_r2"/>
</dbReference>
<evidence type="ECO:0000259" key="6">
    <source>
        <dbReference type="Pfam" id="PF04542"/>
    </source>
</evidence>
<evidence type="ECO:0000256" key="2">
    <source>
        <dbReference type="ARBA" id="ARBA00023015"/>
    </source>
</evidence>
<organism evidence="8 9">
    <name type="scientific">Sphingomonas aracearum</name>
    <dbReference type="NCBI Taxonomy" id="2283317"/>
    <lineage>
        <taxon>Bacteria</taxon>
        <taxon>Pseudomonadati</taxon>
        <taxon>Pseudomonadota</taxon>
        <taxon>Alphaproteobacteria</taxon>
        <taxon>Sphingomonadales</taxon>
        <taxon>Sphingomonadaceae</taxon>
        <taxon>Sphingomonas</taxon>
    </lineage>
</organism>
<feature type="domain" description="RNA polymerase sigma-70 region 2" evidence="6">
    <location>
        <begin position="53"/>
        <end position="115"/>
    </location>
</feature>
<keyword evidence="3" id="KW-0731">Sigma factor</keyword>
<comment type="similarity">
    <text evidence="1">Belongs to the sigma-70 factor family. ECF subfamily.</text>
</comment>
<dbReference type="EMBL" id="QQNB01000002">
    <property type="protein sequence ID" value="RDE06042.1"/>
    <property type="molecule type" value="Genomic_DNA"/>
</dbReference>
<dbReference type="InterPro" id="IPR013324">
    <property type="entry name" value="RNA_pol_sigma_r3/r4-like"/>
</dbReference>
<dbReference type="SUPFAM" id="SSF88659">
    <property type="entry name" value="Sigma3 and sigma4 domains of RNA polymerase sigma factors"/>
    <property type="match status" value="1"/>
</dbReference>
<evidence type="ECO:0000313" key="9">
    <source>
        <dbReference type="Proteomes" id="UP000253918"/>
    </source>
</evidence>